<feature type="transmembrane region" description="Helical" evidence="6">
    <location>
        <begin position="113"/>
        <end position="136"/>
    </location>
</feature>
<dbReference type="STRING" id="1081105.A0A162JRY2"/>
<evidence type="ECO:0000256" key="3">
    <source>
        <dbReference type="ARBA" id="ARBA00022989"/>
    </source>
</evidence>
<evidence type="ECO:0000313" key="10">
    <source>
        <dbReference type="Proteomes" id="UP000317257"/>
    </source>
</evidence>
<evidence type="ECO:0000313" key="7">
    <source>
        <dbReference type="EMBL" id="OAA46323.1"/>
    </source>
</evidence>
<keyword evidence="9" id="KW-1185">Reference proteome</keyword>
<sequence length="290" mass="32080">MAQLKPFRGDYYLWDYVPSTVAAVIFVILFAGATGGVTWRMVKTRTWFSIPFILGGIFQFLGYIARAYARDKTDQLGLFIMQSVLILVAPALFAASIYMTLGRLIRSIQGEKHSIIPVGWLTKAFVLGDVLSFLIQSSGGGLMASSNFDPKTGENIILGGLFVQIFMFGLFAVTAVIFHVRMRRWPSGASMDPSSSWVRLMGMLYATSALILVRSVFRVVEYMMGKEGYLLRNEWTLYVFDALLMFGTMAVYGIVYPARLSGAELKGPRAWDSVGSGTGEGEDEMRLGGK</sequence>
<dbReference type="EMBL" id="AZHC01000007">
    <property type="protein sequence ID" value="OAA46323.1"/>
    <property type="molecule type" value="Genomic_DNA"/>
</dbReference>
<feature type="transmembrane region" description="Helical" evidence="6">
    <location>
        <begin position="20"/>
        <end position="39"/>
    </location>
</feature>
<dbReference type="InterPro" id="IPR007568">
    <property type="entry name" value="RTA1"/>
</dbReference>
<feature type="transmembrane region" description="Helical" evidence="6">
    <location>
        <begin position="46"/>
        <end position="65"/>
    </location>
</feature>
<evidence type="ECO:0000313" key="8">
    <source>
        <dbReference type="EMBL" id="TWU78872.1"/>
    </source>
</evidence>
<accession>A0A162JRY2</accession>
<reference evidence="8" key="3">
    <citation type="journal article" date="2019" name="Microbiol. Resour. Announc.">
        <title>Genome Sequence of Metarhizium rileyi, a Microbial Control Agent for Lepidoptera.</title>
        <authorList>
            <person name="Binneck E."/>
            <person name="Lastra C.C.L."/>
            <person name="Sosa-Gomez D.R."/>
        </authorList>
    </citation>
    <scope>NUCLEOTIDE SEQUENCE</scope>
    <source>
        <strain evidence="8">Cep018-CH2</strain>
    </source>
</reference>
<dbReference type="Pfam" id="PF04479">
    <property type="entry name" value="RTA1"/>
    <property type="match status" value="1"/>
</dbReference>
<comment type="subcellular location">
    <subcellularLocation>
        <location evidence="1">Membrane</location>
        <topology evidence="1">Multi-pass membrane protein</topology>
    </subcellularLocation>
</comment>
<evidence type="ECO:0000256" key="4">
    <source>
        <dbReference type="ARBA" id="ARBA00023136"/>
    </source>
</evidence>
<dbReference type="Proteomes" id="UP000243498">
    <property type="component" value="Unassembled WGS sequence"/>
</dbReference>
<dbReference type="OMA" id="LANEWPM"/>
<evidence type="ECO:0000256" key="2">
    <source>
        <dbReference type="ARBA" id="ARBA00022692"/>
    </source>
</evidence>
<protein>
    <submittedName>
        <fullName evidence="7">RTA-like protein</fullName>
    </submittedName>
</protein>
<reference evidence="10" key="2">
    <citation type="submission" date="2018-12" db="EMBL/GenBank/DDBJ databases">
        <title>The complete genome of Metarhizium rileyi, a key fungal pathogen of Lepidoptera.</title>
        <authorList>
            <person name="Binneck E."/>
            <person name="Lastra C.C.L."/>
            <person name="Sosa-Gomez D.R."/>
        </authorList>
    </citation>
    <scope>NUCLEOTIDE SEQUENCE [LARGE SCALE GENOMIC DNA]</scope>
    <source>
        <strain evidence="10">Cep018-CH2</strain>
    </source>
</reference>
<dbReference type="EMBL" id="SBHS01000001">
    <property type="protein sequence ID" value="TWU78872.1"/>
    <property type="molecule type" value="Genomic_DNA"/>
</dbReference>
<gene>
    <name evidence="8" type="ORF">ED733_007670</name>
    <name evidence="7" type="ORF">NOR_03076</name>
</gene>
<evidence type="ECO:0000256" key="5">
    <source>
        <dbReference type="SAM" id="MobiDB-lite"/>
    </source>
</evidence>
<dbReference type="OrthoDB" id="3358017at2759"/>
<feature type="transmembrane region" description="Helical" evidence="6">
    <location>
        <begin position="198"/>
        <end position="217"/>
    </location>
</feature>
<feature type="transmembrane region" description="Helical" evidence="6">
    <location>
        <begin position="237"/>
        <end position="256"/>
    </location>
</feature>
<evidence type="ECO:0000256" key="1">
    <source>
        <dbReference type="ARBA" id="ARBA00004141"/>
    </source>
</evidence>
<organism evidence="7 9">
    <name type="scientific">Metarhizium rileyi (strain RCEF 4871)</name>
    <name type="common">Nomuraea rileyi</name>
    <dbReference type="NCBI Taxonomy" id="1649241"/>
    <lineage>
        <taxon>Eukaryota</taxon>
        <taxon>Fungi</taxon>
        <taxon>Dikarya</taxon>
        <taxon>Ascomycota</taxon>
        <taxon>Pezizomycotina</taxon>
        <taxon>Sordariomycetes</taxon>
        <taxon>Hypocreomycetidae</taxon>
        <taxon>Hypocreales</taxon>
        <taxon>Clavicipitaceae</taxon>
        <taxon>Metarhizium</taxon>
    </lineage>
</organism>
<dbReference type="Proteomes" id="UP000317257">
    <property type="component" value="Unassembled WGS sequence"/>
</dbReference>
<evidence type="ECO:0000313" key="9">
    <source>
        <dbReference type="Proteomes" id="UP000243498"/>
    </source>
</evidence>
<proteinExistence type="predicted"/>
<feature type="region of interest" description="Disordered" evidence="5">
    <location>
        <begin position="269"/>
        <end position="290"/>
    </location>
</feature>
<dbReference type="PANTHER" id="PTHR31465">
    <property type="entry name" value="PROTEIN RTA1-RELATED"/>
    <property type="match status" value="1"/>
</dbReference>
<feature type="transmembrane region" description="Helical" evidence="6">
    <location>
        <begin position="77"/>
        <end position="101"/>
    </location>
</feature>
<evidence type="ECO:0000256" key="6">
    <source>
        <dbReference type="SAM" id="Phobius"/>
    </source>
</evidence>
<dbReference type="GO" id="GO:0016020">
    <property type="term" value="C:membrane"/>
    <property type="evidence" value="ECO:0007669"/>
    <property type="project" value="UniProtKB-SubCell"/>
</dbReference>
<reference evidence="7 9" key="1">
    <citation type="journal article" date="2016" name="Genome Biol. Evol.">
        <title>Divergent and convergent evolution of fungal pathogenicity.</title>
        <authorList>
            <person name="Shang Y."/>
            <person name="Xiao G."/>
            <person name="Zheng P."/>
            <person name="Cen K."/>
            <person name="Zhan S."/>
            <person name="Wang C."/>
        </authorList>
    </citation>
    <scope>NUCLEOTIDE SEQUENCE [LARGE SCALE GENOMIC DNA]</scope>
    <source>
        <strain evidence="7 9">RCEF 4871</strain>
    </source>
</reference>
<keyword evidence="4 6" id="KW-0472">Membrane</keyword>
<keyword evidence="2 6" id="KW-0812">Transmembrane</keyword>
<accession>A0A5C6GPD3</accession>
<dbReference type="AlphaFoldDB" id="A0A162JRY2"/>
<dbReference type="PANTHER" id="PTHR31465:SF1">
    <property type="entry name" value="PROTEIN RTA1-RELATED"/>
    <property type="match status" value="1"/>
</dbReference>
<comment type="caution">
    <text evidence="7">The sequence shown here is derived from an EMBL/GenBank/DDBJ whole genome shotgun (WGS) entry which is preliminary data.</text>
</comment>
<keyword evidence="3 6" id="KW-1133">Transmembrane helix</keyword>
<feature type="transmembrane region" description="Helical" evidence="6">
    <location>
        <begin position="156"/>
        <end position="178"/>
    </location>
</feature>
<name>A0A162JRY2_METRR</name>